<proteinExistence type="predicted"/>
<dbReference type="PANTHER" id="PTHR48065:SF68">
    <property type="entry name" value="LEUCINE-RICH REPEAT-CONTAINING N-TERMINAL PLANT-TYPE DOMAIN-CONTAINING PROTEIN"/>
    <property type="match status" value="1"/>
</dbReference>
<organism evidence="4 5">
    <name type="scientific">Oryza sativa subsp. japonica</name>
    <name type="common">Rice</name>
    <dbReference type="NCBI Taxonomy" id="39947"/>
    <lineage>
        <taxon>Eukaryota</taxon>
        <taxon>Viridiplantae</taxon>
        <taxon>Streptophyta</taxon>
        <taxon>Embryophyta</taxon>
        <taxon>Tracheophyta</taxon>
        <taxon>Spermatophyta</taxon>
        <taxon>Magnoliopsida</taxon>
        <taxon>Liliopsida</taxon>
        <taxon>Poales</taxon>
        <taxon>Poaceae</taxon>
        <taxon>BOP clade</taxon>
        <taxon>Oryzoideae</taxon>
        <taxon>Oryzeae</taxon>
        <taxon>Oryzinae</taxon>
        <taxon>Oryza</taxon>
        <taxon>Oryza sativa</taxon>
    </lineage>
</organism>
<evidence type="ECO:0000256" key="2">
    <source>
        <dbReference type="ARBA" id="ARBA00022737"/>
    </source>
</evidence>
<keyword evidence="3" id="KW-0732">Signal</keyword>
<protein>
    <submittedName>
        <fullName evidence="4">Disease resistance protein</fullName>
    </submittedName>
</protein>
<keyword evidence="1" id="KW-0433">Leucine-rich repeat</keyword>
<name>Q9FWL7_ORYSJ</name>
<dbReference type="PRINTS" id="PR00019">
    <property type="entry name" value="LEURICHRPT"/>
</dbReference>
<reference evidence="5" key="1">
    <citation type="journal article" date="2005" name="Nature">
        <title>The map-based sequence of the rice genome.</title>
        <authorList>
            <consortium name="International rice genome sequencing project (IRGSP)"/>
            <person name="Matsumoto T."/>
            <person name="Wu J."/>
            <person name="Kanamori H."/>
            <person name="Katayose Y."/>
            <person name="Fujisawa M."/>
            <person name="Namiki N."/>
            <person name="Mizuno H."/>
            <person name="Yamamoto K."/>
            <person name="Antonio B.A."/>
            <person name="Baba T."/>
            <person name="Sakata K."/>
            <person name="Nagamura Y."/>
            <person name="Aoki H."/>
            <person name="Arikawa K."/>
            <person name="Arita K."/>
            <person name="Bito T."/>
            <person name="Chiden Y."/>
            <person name="Fujitsuka N."/>
            <person name="Fukunaka R."/>
            <person name="Hamada M."/>
            <person name="Harada C."/>
            <person name="Hayashi A."/>
            <person name="Hijishita S."/>
            <person name="Honda M."/>
            <person name="Hosokawa S."/>
            <person name="Ichikawa Y."/>
            <person name="Idonuma A."/>
            <person name="Iijima M."/>
            <person name="Ikeda M."/>
            <person name="Ikeno M."/>
            <person name="Ito K."/>
            <person name="Ito S."/>
            <person name="Ito T."/>
            <person name="Ito Y."/>
            <person name="Ito Y."/>
            <person name="Iwabuchi A."/>
            <person name="Kamiya K."/>
            <person name="Karasawa W."/>
            <person name="Kurita K."/>
            <person name="Katagiri S."/>
            <person name="Kikuta A."/>
            <person name="Kobayashi H."/>
            <person name="Kobayashi N."/>
            <person name="Machita K."/>
            <person name="Maehara T."/>
            <person name="Masukawa M."/>
            <person name="Mizubayashi T."/>
            <person name="Mukai Y."/>
            <person name="Nagasaki H."/>
            <person name="Nagata Y."/>
            <person name="Naito S."/>
            <person name="Nakashima M."/>
            <person name="Nakama Y."/>
            <person name="Nakamichi Y."/>
            <person name="Nakamura M."/>
            <person name="Meguro A."/>
            <person name="Negishi M."/>
            <person name="Ohta I."/>
            <person name="Ohta T."/>
            <person name="Okamoto M."/>
            <person name="Ono N."/>
            <person name="Saji S."/>
            <person name="Sakaguchi M."/>
            <person name="Sakai K."/>
            <person name="Shibata M."/>
            <person name="Shimokawa T."/>
            <person name="Song J."/>
            <person name="Takazaki Y."/>
            <person name="Terasawa K."/>
            <person name="Tsugane M."/>
            <person name="Tsuji K."/>
            <person name="Ueda S."/>
            <person name="Waki K."/>
            <person name="Yamagata H."/>
            <person name="Yamamoto M."/>
            <person name="Yamamoto S."/>
            <person name="Yamane H."/>
            <person name="Yoshiki S."/>
            <person name="Yoshihara R."/>
            <person name="Yukawa K."/>
            <person name="Zhong H."/>
            <person name="Yano M."/>
            <person name="Yuan Q."/>
            <person name="Ouyang S."/>
            <person name="Liu J."/>
            <person name="Jones K.M."/>
            <person name="Gansberger K."/>
            <person name="Moffat K."/>
            <person name="Hill J."/>
            <person name="Bera J."/>
            <person name="Fadrosh D."/>
            <person name="Jin S."/>
            <person name="Johri S."/>
            <person name="Kim M."/>
            <person name="Overton L."/>
            <person name="Reardon M."/>
            <person name="Tsitrin T."/>
            <person name="Vuong H."/>
            <person name="Weaver B."/>
            <person name="Ciecko A."/>
            <person name="Tallon L."/>
            <person name="Jackson J."/>
            <person name="Pai G."/>
            <person name="Aken S.V."/>
            <person name="Utterback T."/>
            <person name="Reidmuller S."/>
            <person name="Feldblyum T."/>
            <person name="Hsiao J."/>
            <person name="Zismann V."/>
            <person name="Iobst S."/>
            <person name="de Vazeille A.R."/>
            <person name="Buell C.R."/>
            <person name="Ying K."/>
            <person name="Li Y."/>
            <person name="Lu T."/>
            <person name="Huang Y."/>
            <person name="Zhao Q."/>
            <person name="Feng Q."/>
            <person name="Zhang L."/>
            <person name="Zhu J."/>
            <person name="Weng Q."/>
            <person name="Mu J."/>
            <person name="Lu Y."/>
            <person name="Fan D."/>
            <person name="Liu Y."/>
            <person name="Guan J."/>
            <person name="Zhang Y."/>
            <person name="Yu S."/>
            <person name="Liu X."/>
            <person name="Zhang Y."/>
            <person name="Hong G."/>
            <person name="Han B."/>
            <person name="Choisne N."/>
            <person name="Demange N."/>
            <person name="Orjeda G."/>
            <person name="Samain S."/>
            <person name="Cattolico L."/>
            <person name="Pelletier E."/>
            <person name="Couloux A."/>
            <person name="Segurens B."/>
            <person name="Wincker P."/>
            <person name="D'Hont A."/>
            <person name="Scarpelli C."/>
            <person name="Weissenbach J."/>
            <person name="Salanoubat M."/>
            <person name="Quetier F."/>
            <person name="Yu Y."/>
            <person name="Kim H.R."/>
            <person name="Rambo T."/>
            <person name="Currie J."/>
            <person name="Collura K."/>
            <person name="Luo M."/>
            <person name="Yang T."/>
            <person name="Ammiraju J.S.S."/>
            <person name="Engler F."/>
            <person name="Soderlund C."/>
            <person name="Wing R.A."/>
            <person name="Palmer L.E."/>
            <person name="de la Bastide M."/>
            <person name="Spiegel L."/>
            <person name="Nascimento L."/>
            <person name="Zutavern T."/>
            <person name="O'Shaughnessy A."/>
            <person name="Dike S."/>
            <person name="Dedhia N."/>
            <person name="Preston R."/>
            <person name="Balija V."/>
            <person name="McCombie W.R."/>
            <person name="Chow T."/>
            <person name="Chen H."/>
            <person name="Chung M."/>
            <person name="Chen C."/>
            <person name="Shaw J."/>
            <person name="Wu H."/>
            <person name="Hsiao K."/>
            <person name="Chao Y."/>
            <person name="Chu M."/>
            <person name="Cheng C."/>
            <person name="Hour A."/>
            <person name="Lee P."/>
            <person name="Lin S."/>
            <person name="Lin Y."/>
            <person name="Liou J."/>
            <person name="Liu S."/>
            <person name="Hsing Y."/>
            <person name="Raghuvanshi S."/>
            <person name="Mohanty A."/>
            <person name="Bharti A.K."/>
            <person name="Gaur A."/>
            <person name="Gupta V."/>
            <person name="Kumar D."/>
            <person name="Ravi V."/>
            <person name="Vij S."/>
            <person name="Kapur A."/>
            <person name="Khurana P."/>
            <person name="Khurana P."/>
            <person name="Khurana J.P."/>
            <person name="Tyagi A.K."/>
            <person name="Gaikwad K."/>
            <person name="Singh A."/>
            <person name="Dalal V."/>
            <person name="Srivastava S."/>
            <person name="Dixit A."/>
            <person name="Pal A.K."/>
            <person name="Ghazi I.A."/>
            <person name="Yadav M."/>
            <person name="Pandit A."/>
            <person name="Bhargava A."/>
            <person name="Sureshbabu K."/>
            <person name="Batra K."/>
            <person name="Sharma T.R."/>
            <person name="Mohapatra T."/>
            <person name="Singh N.K."/>
            <person name="Messing J."/>
            <person name="Nelson A.B."/>
            <person name="Fuks G."/>
            <person name="Kavchok S."/>
            <person name="Keizer G."/>
            <person name="Linton E."/>
            <person name="Llaca V."/>
            <person name="Song R."/>
            <person name="Tanyolac B."/>
            <person name="Young S."/>
            <person name="Ho-Il K."/>
            <person name="Hahn J.H."/>
            <person name="Sangsakoo G."/>
            <person name="Vanavichit A."/>
            <person name="de Mattos Luiz.A.T."/>
            <person name="Zimmer P.D."/>
            <person name="Malone G."/>
            <person name="Dellagostin O."/>
            <person name="de Oliveira A.C."/>
            <person name="Bevan M."/>
            <person name="Bancroft I."/>
            <person name="Minx P."/>
            <person name="Cordum H."/>
            <person name="Wilson R."/>
            <person name="Cheng Z."/>
            <person name="Jin W."/>
            <person name="Jiang J."/>
            <person name="Leong S.A."/>
            <person name="Iwama H."/>
            <person name="Gojobori T."/>
            <person name="Itoh T."/>
            <person name="Niimura Y."/>
            <person name="Fujii Y."/>
            <person name="Habara T."/>
            <person name="Sakai H."/>
            <person name="Sato Y."/>
            <person name="Wilson G."/>
            <person name="Kumar K."/>
            <person name="McCouch S."/>
            <person name="Juretic N."/>
            <person name="Hoen D."/>
            <person name="Wright S."/>
            <person name="Bruskiewich R."/>
            <person name="Bureau T."/>
            <person name="Miyao A."/>
            <person name="Hirochika H."/>
            <person name="Nishikawa T."/>
            <person name="Kadowaki K."/>
            <person name="Sugiura M."/>
            <person name="Burr B."/>
            <person name="Sasaki T."/>
        </authorList>
    </citation>
    <scope>NUCLEOTIDE SEQUENCE [LARGE SCALE GENOMIC DNA]</scope>
    <source>
        <strain evidence="5">cv. Nipponbare</strain>
    </source>
</reference>
<reference evidence="5" key="2">
    <citation type="journal article" date="2008" name="Nucleic Acids Res.">
        <title>The rice annotation project database (RAP-DB): 2008 update.</title>
        <authorList>
            <consortium name="The rice annotation project (RAP)"/>
        </authorList>
    </citation>
    <scope>GENOME REANNOTATION</scope>
    <source>
        <strain evidence="5">cv. Nipponbare</strain>
    </source>
</reference>
<dbReference type="Gene3D" id="3.80.10.10">
    <property type="entry name" value="Ribonuclease Inhibitor"/>
    <property type="match status" value="1"/>
</dbReference>
<feature type="signal peptide" evidence="3">
    <location>
        <begin position="1"/>
        <end position="27"/>
    </location>
</feature>
<dbReference type="Pfam" id="PF13855">
    <property type="entry name" value="LRR_8"/>
    <property type="match status" value="2"/>
</dbReference>
<dbReference type="SMART" id="SM00369">
    <property type="entry name" value="LRR_TYP"/>
    <property type="match status" value="4"/>
</dbReference>
<dbReference type="InterPro" id="IPR032675">
    <property type="entry name" value="LRR_dom_sf"/>
</dbReference>
<sequence>MAAKAPLVLRLCLFLCISLSLLLLSSPQRVTSLSLDADVDDHYYHYDGDEDDDNYYHDDDDDVFSGRPVRRIYDGDDDENYYRNDEVDFSSRPARRLYDGGAVMPEKYNVLNGNSSNSSSGSAFCRLLSLQILDLSNNKLTGKLPDCWWNLQSLQFMDLSHNRFSALKGCQTLVTLDIGNNNFFGGIPPWIGKGLSSLKILSLRSNNFTGNSLSECIPDELTNLQGLRFLNLSRNNLSSHSSKPCWYIYP</sequence>
<evidence type="ECO:0000256" key="3">
    <source>
        <dbReference type="SAM" id="SignalP"/>
    </source>
</evidence>
<dbReference type="AlphaFoldDB" id="Q9FWL7"/>
<dbReference type="Proteomes" id="UP000000763">
    <property type="component" value="Chromosome 10"/>
</dbReference>
<accession>Q9FWL7</accession>
<keyword evidence="2" id="KW-0677">Repeat</keyword>
<dbReference type="InterPro" id="IPR003591">
    <property type="entry name" value="Leu-rich_rpt_typical-subtyp"/>
</dbReference>
<dbReference type="SUPFAM" id="SSF52058">
    <property type="entry name" value="L domain-like"/>
    <property type="match status" value="1"/>
</dbReference>
<dbReference type="PANTHER" id="PTHR48065">
    <property type="entry name" value="OS10G0469600 PROTEIN"/>
    <property type="match status" value="1"/>
</dbReference>
<gene>
    <name evidence="4" type="primary">OSJNBa0079L16.6</name>
</gene>
<evidence type="ECO:0000313" key="5">
    <source>
        <dbReference type="Proteomes" id="UP000000763"/>
    </source>
</evidence>
<dbReference type="EMBL" id="AC026815">
    <property type="protein sequence ID" value="AAG21899.1"/>
    <property type="molecule type" value="Genomic_DNA"/>
</dbReference>
<evidence type="ECO:0000313" key="4">
    <source>
        <dbReference type="EMBL" id="AAG21899.1"/>
    </source>
</evidence>
<evidence type="ECO:0000256" key="1">
    <source>
        <dbReference type="ARBA" id="ARBA00022614"/>
    </source>
</evidence>
<feature type="chain" id="PRO_5004326146" evidence="3">
    <location>
        <begin position="28"/>
        <end position="250"/>
    </location>
</feature>
<dbReference type="InterPro" id="IPR001611">
    <property type="entry name" value="Leu-rich_rpt"/>
</dbReference>